<dbReference type="InterPro" id="IPR037365">
    <property type="entry name" value="Slowmo/Ups"/>
</dbReference>
<gene>
    <name evidence="2" type="ORF">CAPTEDRAFT_165159</name>
</gene>
<dbReference type="AlphaFoldDB" id="R7TQW5"/>
<dbReference type="Pfam" id="PF04707">
    <property type="entry name" value="PRELI"/>
    <property type="match status" value="1"/>
</dbReference>
<dbReference type="OrthoDB" id="341300at2759"/>
<reference evidence="2 4" key="2">
    <citation type="journal article" date="2013" name="Nature">
        <title>Insights into bilaterian evolution from three spiralian genomes.</title>
        <authorList>
            <person name="Simakov O."/>
            <person name="Marletaz F."/>
            <person name="Cho S.J."/>
            <person name="Edsinger-Gonzales E."/>
            <person name="Havlak P."/>
            <person name="Hellsten U."/>
            <person name="Kuo D.H."/>
            <person name="Larsson T."/>
            <person name="Lv J."/>
            <person name="Arendt D."/>
            <person name="Savage R."/>
            <person name="Osoegawa K."/>
            <person name="de Jong P."/>
            <person name="Grimwood J."/>
            <person name="Chapman J.A."/>
            <person name="Shapiro H."/>
            <person name="Aerts A."/>
            <person name="Otillar R.P."/>
            <person name="Terry A.Y."/>
            <person name="Boore J.L."/>
            <person name="Grigoriev I.V."/>
            <person name="Lindberg D.R."/>
            <person name="Seaver E.C."/>
            <person name="Weisblat D.A."/>
            <person name="Putnam N.H."/>
            <person name="Rokhsar D.S."/>
        </authorList>
    </citation>
    <scope>NUCLEOTIDE SEQUENCE</scope>
    <source>
        <strain evidence="2 4">I ESC-2004</strain>
    </source>
</reference>
<keyword evidence="4" id="KW-1185">Reference proteome</keyword>
<dbReference type="Proteomes" id="UP000014760">
    <property type="component" value="Unassembled WGS sequence"/>
</dbReference>
<reference evidence="3" key="3">
    <citation type="submission" date="2015-06" db="UniProtKB">
        <authorList>
            <consortium name="EnsemblMetazoa"/>
        </authorList>
    </citation>
    <scope>IDENTIFICATION</scope>
</reference>
<proteinExistence type="predicted"/>
<dbReference type="STRING" id="283909.R7TQW5"/>
<dbReference type="EnsemblMetazoa" id="CapteT165159">
    <property type="protein sequence ID" value="CapteP165159"/>
    <property type="gene ID" value="CapteG165159"/>
</dbReference>
<accession>R7TQW5</accession>
<evidence type="ECO:0000313" key="2">
    <source>
        <dbReference type="EMBL" id="ELT93425.1"/>
    </source>
</evidence>
<dbReference type="OMA" id="GYEFFKC"/>
<dbReference type="EMBL" id="KB309749">
    <property type="protein sequence ID" value="ELT93425.1"/>
    <property type="molecule type" value="Genomic_DNA"/>
</dbReference>
<protein>
    <recommendedName>
        <fullName evidence="1">PRELI/MSF1 domain-containing protein</fullName>
    </recommendedName>
</protein>
<evidence type="ECO:0000259" key="1">
    <source>
        <dbReference type="PROSITE" id="PS50904"/>
    </source>
</evidence>
<dbReference type="GO" id="GO:0005758">
    <property type="term" value="C:mitochondrial intermembrane space"/>
    <property type="evidence" value="ECO:0007669"/>
    <property type="project" value="InterPro"/>
</dbReference>
<evidence type="ECO:0000313" key="3">
    <source>
        <dbReference type="EnsemblMetazoa" id="CapteP165159"/>
    </source>
</evidence>
<evidence type="ECO:0000313" key="4">
    <source>
        <dbReference type="Proteomes" id="UP000014760"/>
    </source>
</evidence>
<dbReference type="PANTHER" id="PTHR11158">
    <property type="entry name" value="MSF1/PX19 RELATED"/>
    <property type="match status" value="1"/>
</dbReference>
<feature type="domain" description="PRELI/MSF1" evidence="1">
    <location>
        <begin position="1"/>
        <end position="172"/>
    </location>
</feature>
<dbReference type="PROSITE" id="PS50904">
    <property type="entry name" value="PRELI_MSF1"/>
    <property type="match status" value="1"/>
</dbReference>
<name>R7TQW5_CAPTE</name>
<dbReference type="EMBL" id="AMQN01012788">
    <property type="status" value="NOT_ANNOTATED_CDS"/>
    <property type="molecule type" value="Genomic_DNA"/>
</dbReference>
<dbReference type="HOGENOM" id="CLU_067902_3_0_1"/>
<dbReference type="FunCoup" id="R7TQW5">
    <property type="interactions" value="1703"/>
</dbReference>
<dbReference type="InterPro" id="IPR006797">
    <property type="entry name" value="PRELI/MSF1_dom"/>
</dbReference>
<sequence length="214" mass="23920">MKFFSCVHQFKFTWDQVAGCYWNRYPNPNSTHVLSEDVISRHIGKDGCLYSTRLVTKTNSLPKWGEKFVPGGTKHVHVIEESIINPKKKTMITYTKNIGLTKVMSIEERCEYCPSESNPAQTECQKSAWIDSGLPAVGFAISNFGYQRFKRNAAKASEGFEFVLNTFYGVTPEATARSAASKAVMLKKEKFKETAEKAKDLAKSKAAAVLVTKA</sequence>
<organism evidence="2">
    <name type="scientific">Capitella teleta</name>
    <name type="common">Polychaete worm</name>
    <dbReference type="NCBI Taxonomy" id="283909"/>
    <lineage>
        <taxon>Eukaryota</taxon>
        <taxon>Metazoa</taxon>
        <taxon>Spiralia</taxon>
        <taxon>Lophotrochozoa</taxon>
        <taxon>Annelida</taxon>
        <taxon>Polychaeta</taxon>
        <taxon>Sedentaria</taxon>
        <taxon>Scolecida</taxon>
        <taxon>Capitellidae</taxon>
        <taxon>Capitella</taxon>
    </lineage>
</organism>
<reference evidence="4" key="1">
    <citation type="submission" date="2012-12" db="EMBL/GenBank/DDBJ databases">
        <authorList>
            <person name="Hellsten U."/>
            <person name="Grimwood J."/>
            <person name="Chapman J.A."/>
            <person name="Shapiro H."/>
            <person name="Aerts A."/>
            <person name="Otillar R.P."/>
            <person name="Terry A.Y."/>
            <person name="Boore J.L."/>
            <person name="Simakov O."/>
            <person name="Marletaz F."/>
            <person name="Cho S.-J."/>
            <person name="Edsinger-Gonzales E."/>
            <person name="Havlak P."/>
            <person name="Kuo D.-H."/>
            <person name="Larsson T."/>
            <person name="Lv J."/>
            <person name="Arendt D."/>
            <person name="Savage R."/>
            <person name="Osoegawa K."/>
            <person name="de Jong P."/>
            <person name="Lindberg D.R."/>
            <person name="Seaver E.C."/>
            <person name="Weisblat D.A."/>
            <person name="Putnam N.H."/>
            <person name="Grigoriev I.V."/>
            <person name="Rokhsar D.S."/>
        </authorList>
    </citation>
    <scope>NUCLEOTIDE SEQUENCE</scope>
    <source>
        <strain evidence="4">I ESC-2004</strain>
    </source>
</reference>